<evidence type="ECO:0000256" key="1">
    <source>
        <dbReference type="ARBA" id="ARBA00010759"/>
    </source>
</evidence>
<dbReference type="Proteomes" id="UP001157017">
    <property type="component" value="Unassembled WGS sequence"/>
</dbReference>
<organism evidence="3 4">
    <name type="scientific">Angustibacter aerolatus</name>
    <dbReference type="NCBI Taxonomy" id="1162965"/>
    <lineage>
        <taxon>Bacteria</taxon>
        <taxon>Bacillati</taxon>
        <taxon>Actinomycetota</taxon>
        <taxon>Actinomycetes</taxon>
        <taxon>Kineosporiales</taxon>
        <taxon>Kineosporiaceae</taxon>
    </lineage>
</organism>
<evidence type="ECO:0000313" key="3">
    <source>
        <dbReference type="EMBL" id="GMA85309.1"/>
    </source>
</evidence>
<comment type="caution">
    <text evidence="3">The sequence shown here is derived from an EMBL/GenBank/DDBJ whole genome shotgun (WGS) entry which is preliminary data.</text>
</comment>
<dbReference type="PANTHER" id="PTHR10458">
    <property type="entry name" value="PEPTIDE DEFORMYLASE"/>
    <property type="match status" value="1"/>
</dbReference>
<dbReference type="SUPFAM" id="SSF56420">
    <property type="entry name" value="Peptide deformylase"/>
    <property type="match status" value="1"/>
</dbReference>
<evidence type="ECO:0008006" key="5">
    <source>
        <dbReference type="Google" id="ProtNLM"/>
    </source>
</evidence>
<dbReference type="EMBL" id="BSUZ01000001">
    <property type="protein sequence ID" value="GMA85309.1"/>
    <property type="molecule type" value="Genomic_DNA"/>
</dbReference>
<protein>
    <recommendedName>
        <fullName evidence="5">Peptide deformylase</fullName>
    </recommendedName>
</protein>
<proteinExistence type="inferred from homology"/>
<name>A0ABQ6JDR5_9ACTN</name>
<reference evidence="4" key="1">
    <citation type="journal article" date="2019" name="Int. J. Syst. Evol. Microbiol.">
        <title>The Global Catalogue of Microorganisms (GCM) 10K type strain sequencing project: providing services to taxonomists for standard genome sequencing and annotation.</title>
        <authorList>
            <consortium name="The Broad Institute Genomics Platform"/>
            <consortium name="The Broad Institute Genome Sequencing Center for Infectious Disease"/>
            <person name="Wu L."/>
            <person name="Ma J."/>
        </authorList>
    </citation>
    <scope>NUCLEOTIDE SEQUENCE [LARGE SCALE GENOMIC DNA]</scope>
    <source>
        <strain evidence="4">NBRC 108730</strain>
    </source>
</reference>
<keyword evidence="4" id="KW-1185">Reference proteome</keyword>
<dbReference type="Gene3D" id="3.90.45.10">
    <property type="entry name" value="Peptide deformylase"/>
    <property type="match status" value="1"/>
</dbReference>
<dbReference type="InterPro" id="IPR023635">
    <property type="entry name" value="Peptide_deformylase"/>
</dbReference>
<comment type="similarity">
    <text evidence="1">Belongs to the polypeptide deformylase family.</text>
</comment>
<dbReference type="PANTHER" id="PTHR10458:SF22">
    <property type="entry name" value="PEPTIDE DEFORMYLASE"/>
    <property type="match status" value="1"/>
</dbReference>
<feature type="region of interest" description="Disordered" evidence="2">
    <location>
        <begin position="95"/>
        <end position="126"/>
    </location>
</feature>
<gene>
    <name evidence="3" type="ORF">GCM10025868_05590</name>
</gene>
<dbReference type="InterPro" id="IPR036821">
    <property type="entry name" value="Peptide_deformylase_sf"/>
</dbReference>
<dbReference type="Pfam" id="PF01327">
    <property type="entry name" value="Pep_deformylase"/>
    <property type="match status" value="1"/>
</dbReference>
<evidence type="ECO:0000313" key="4">
    <source>
        <dbReference type="Proteomes" id="UP001157017"/>
    </source>
</evidence>
<sequence>MIDPSAGANGIRQIGDPVLRTRATPVTDFDDRLGRFVDRMFTAMRHANGVGLAANQIGSDMAAFVWEVEGERGVVVNPVVAEPVGRRAARARGLPVGARPHLRHPAPLVRPGHRPGRRRLAGRGRR</sequence>
<accession>A0ABQ6JDR5</accession>
<evidence type="ECO:0000256" key="2">
    <source>
        <dbReference type="SAM" id="MobiDB-lite"/>
    </source>
</evidence>
<feature type="compositionally biased region" description="Basic residues" evidence="2">
    <location>
        <begin position="111"/>
        <end position="126"/>
    </location>
</feature>